<dbReference type="HOGENOM" id="CLU_3316400_0_0_5"/>
<accession>A0A017HTT2</accession>
<comment type="caution">
    <text evidence="1">The sequence shown here is derived from an EMBL/GenBank/DDBJ whole genome shotgun (WGS) entry which is preliminary data.</text>
</comment>
<keyword evidence="2" id="KW-1185">Reference proteome</keyword>
<protein>
    <submittedName>
        <fullName evidence="1">Uncharacterized protein</fullName>
    </submittedName>
</protein>
<evidence type="ECO:0000313" key="1">
    <source>
        <dbReference type="EMBL" id="EYD77149.1"/>
    </source>
</evidence>
<name>A0A017HTT2_9RHOB</name>
<sequence>MADGTAADPRTVYLKDYAPFPWVVDGVDLTFALAPGGPA</sequence>
<evidence type="ECO:0000313" key="2">
    <source>
        <dbReference type="Proteomes" id="UP000019666"/>
    </source>
</evidence>
<dbReference type="STRING" id="442562.Rumeso_01261"/>
<dbReference type="Proteomes" id="UP000019666">
    <property type="component" value="Unassembled WGS sequence"/>
</dbReference>
<proteinExistence type="predicted"/>
<gene>
    <name evidence="1" type="ORF">Rumeso_01261</name>
</gene>
<dbReference type="AlphaFoldDB" id="A0A017HTT2"/>
<organism evidence="1 2">
    <name type="scientific">Rubellimicrobium mesophilum DSM 19309</name>
    <dbReference type="NCBI Taxonomy" id="442562"/>
    <lineage>
        <taxon>Bacteria</taxon>
        <taxon>Pseudomonadati</taxon>
        <taxon>Pseudomonadota</taxon>
        <taxon>Alphaproteobacteria</taxon>
        <taxon>Rhodobacterales</taxon>
        <taxon>Roseobacteraceae</taxon>
        <taxon>Rubellimicrobium</taxon>
    </lineage>
</organism>
<dbReference type="EMBL" id="AOSK01000035">
    <property type="protein sequence ID" value="EYD77149.1"/>
    <property type="molecule type" value="Genomic_DNA"/>
</dbReference>
<reference evidence="1 2" key="1">
    <citation type="submission" date="2013-02" db="EMBL/GenBank/DDBJ databases">
        <authorList>
            <person name="Fiebig A."/>
            <person name="Goeker M."/>
            <person name="Klenk H.-P.P."/>
        </authorList>
    </citation>
    <scope>NUCLEOTIDE SEQUENCE [LARGE SCALE GENOMIC DNA]</scope>
    <source>
        <strain evidence="1 2">DSM 19309</strain>
    </source>
</reference>